<evidence type="ECO:0000256" key="9">
    <source>
        <dbReference type="ARBA" id="ARBA00022840"/>
    </source>
</evidence>
<dbReference type="PANTHER" id="PTHR43156">
    <property type="entry name" value="STAGE II SPORULATION PROTEIN E-RELATED"/>
    <property type="match status" value="1"/>
</dbReference>
<dbReference type="PANTHER" id="PTHR43156:SF2">
    <property type="entry name" value="STAGE II SPORULATION PROTEIN E"/>
    <property type="match status" value="1"/>
</dbReference>
<dbReference type="Gene3D" id="3.30.450.20">
    <property type="entry name" value="PAS domain"/>
    <property type="match status" value="2"/>
</dbReference>
<keyword evidence="2" id="KW-1003">Cell membrane</keyword>
<dbReference type="Gene3D" id="3.30.565.10">
    <property type="entry name" value="Histidine kinase-like ATPase, C-terminal domain"/>
    <property type="match status" value="1"/>
</dbReference>
<dbReference type="SUPFAM" id="SSF55785">
    <property type="entry name" value="PYP-like sensor domain (PAS domain)"/>
    <property type="match status" value="1"/>
</dbReference>
<keyword evidence="8" id="KW-0378">Hydrolase</keyword>
<keyword evidence="7" id="KW-0418">Kinase</keyword>
<evidence type="ECO:0000313" key="18">
    <source>
        <dbReference type="EMBL" id="MBP0457063.1"/>
    </source>
</evidence>
<dbReference type="EMBL" id="JAGIQL010000015">
    <property type="protein sequence ID" value="MBP0457063.1"/>
    <property type="molecule type" value="Genomic_DNA"/>
</dbReference>
<evidence type="ECO:0000259" key="16">
    <source>
        <dbReference type="SMART" id="SM00091"/>
    </source>
</evidence>
<keyword evidence="3" id="KW-0597">Phosphoprotein</keyword>
<dbReference type="CDD" id="cd16936">
    <property type="entry name" value="HATPase_RsbW-like"/>
    <property type="match status" value="1"/>
</dbReference>
<evidence type="ECO:0000259" key="15">
    <source>
        <dbReference type="SMART" id="SM00065"/>
    </source>
</evidence>
<evidence type="ECO:0000256" key="3">
    <source>
        <dbReference type="ARBA" id="ARBA00022553"/>
    </source>
</evidence>
<dbReference type="InterPro" id="IPR033463">
    <property type="entry name" value="sCache_3"/>
</dbReference>
<gene>
    <name evidence="18" type="ORF">JFN87_06060</name>
</gene>
<keyword evidence="9" id="KW-0067">ATP-binding</keyword>
<evidence type="ECO:0000256" key="10">
    <source>
        <dbReference type="ARBA" id="ARBA00022989"/>
    </source>
</evidence>
<evidence type="ECO:0000256" key="4">
    <source>
        <dbReference type="ARBA" id="ARBA00022679"/>
    </source>
</evidence>
<evidence type="ECO:0000256" key="14">
    <source>
        <dbReference type="SAM" id="Phobius"/>
    </source>
</evidence>
<keyword evidence="6" id="KW-0547">Nucleotide-binding</keyword>
<dbReference type="GO" id="GO:0016791">
    <property type="term" value="F:phosphatase activity"/>
    <property type="evidence" value="ECO:0007669"/>
    <property type="project" value="TreeGrafter"/>
</dbReference>
<dbReference type="InterPro" id="IPR003018">
    <property type="entry name" value="GAF"/>
</dbReference>
<keyword evidence="19" id="KW-1185">Reference proteome</keyword>
<dbReference type="InterPro" id="IPR035965">
    <property type="entry name" value="PAS-like_dom_sf"/>
</dbReference>
<feature type="domain" description="PPM-type phosphatase" evidence="17">
    <location>
        <begin position="515"/>
        <end position="735"/>
    </location>
</feature>
<dbReference type="Gene3D" id="3.60.40.10">
    <property type="entry name" value="PPM-type phosphatase domain"/>
    <property type="match status" value="1"/>
</dbReference>
<dbReference type="SMART" id="SM00065">
    <property type="entry name" value="GAF"/>
    <property type="match status" value="1"/>
</dbReference>
<dbReference type="SUPFAM" id="SSF55781">
    <property type="entry name" value="GAF domain-like"/>
    <property type="match status" value="1"/>
</dbReference>
<keyword evidence="12 14" id="KW-0472">Membrane</keyword>
<comment type="caution">
    <text evidence="18">The sequence shown here is derived from an EMBL/GenBank/DDBJ whole genome shotgun (WGS) entry which is preliminary data.</text>
</comment>
<dbReference type="SMART" id="SM00331">
    <property type="entry name" value="PP2C_SIG"/>
    <property type="match status" value="1"/>
</dbReference>
<dbReference type="InterPro" id="IPR052016">
    <property type="entry name" value="Bact_Sigma-Reg"/>
</dbReference>
<evidence type="ECO:0000256" key="8">
    <source>
        <dbReference type="ARBA" id="ARBA00022801"/>
    </source>
</evidence>
<dbReference type="SMART" id="SM00091">
    <property type="entry name" value="PAS"/>
    <property type="match status" value="1"/>
</dbReference>
<evidence type="ECO:0000256" key="2">
    <source>
        <dbReference type="ARBA" id="ARBA00022475"/>
    </source>
</evidence>
<feature type="compositionally biased region" description="Pro residues" evidence="13">
    <location>
        <begin position="860"/>
        <end position="880"/>
    </location>
</feature>
<dbReference type="GO" id="GO:0005886">
    <property type="term" value="C:plasma membrane"/>
    <property type="evidence" value="ECO:0007669"/>
    <property type="project" value="UniProtKB-SubCell"/>
</dbReference>
<dbReference type="Pfam" id="PF13581">
    <property type="entry name" value="HATPase_c_2"/>
    <property type="match status" value="1"/>
</dbReference>
<feature type="transmembrane region" description="Helical" evidence="14">
    <location>
        <begin position="159"/>
        <end position="180"/>
    </location>
</feature>
<dbReference type="InterPro" id="IPR029151">
    <property type="entry name" value="Sensor-like_sf"/>
</dbReference>
<dbReference type="AlphaFoldDB" id="A0A940M9Y4"/>
<dbReference type="InterPro" id="IPR003594">
    <property type="entry name" value="HATPase_dom"/>
</dbReference>
<feature type="domain" description="PAS" evidence="16">
    <location>
        <begin position="201"/>
        <end position="266"/>
    </location>
</feature>
<dbReference type="Pfam" id="PF07228">
    <property type="entry name" value="SpoIIE"/>
    <property type="match status" value="1"/>
</dbReference>
<keyword evidence="5 14" id="KW-0812">Transmembrane</keyword>
<dbReference type="Pfam" id="PF17203">
    <property type="entry name" value="sCache_3_2"/>
    <property type="match status" value="1"/>
</dbReference>
<keyword evidence="10 14" id="KW-1133">Transmembrane helix</keyword>
<evidence type="ECO:0000256" key="11">
    <source>
        <dbReference type="ARBA" id="ARBA00023012"/>
    </source>
</evidence>
<evidence type="ECO:0000256" key="6">
    <source>
        <dbReference type="ARBA" id="ARBA00022741"/>
    </source>
</evidence>
<evidence type="ECO:0000256" key="1">
    <source>
        <dbReference type="ARBA" id="ARBA00004651"/>
    </source>
</evidence>
<dbReference type="SUPFAM" id="SSF55874">
    <property type="entry name" value="ATPase domain of HSP90 chaperone/DNA topoisomerase II/histidine kinase"/>
    <property type="match status" value="1"/>
</dbReference>
<evidence type="ECO:0000256" key="7">
    <source>
        <dbReference type="ARBA" id="ARBA00022777"/>
    </source>
</evidence>
<keyword evidence="4" id="KW-0808">Transferase</keyword>
<accession>A0A940M9Y4</accession>
<dbReference type="InterPro" id="IPR000014">
    <property type="entry name" value="PAS"/>
</dbReference>
<dbReference type="SUPFAM" id="SSF103190">
    <property type="entry name" value="Sensory domain-like"/>
    <property type="match status" value="1"/>
</dbReference>
<reference evidence="18" key="1">
    <citation type="submission" date="2021-03" db="EMBL/GenBank/DDBJ databases">
        <title>Whole genome sequence of Streptomyces bomunensis MMS17-BM035.</title>
        <authorList>
            <person name="Lee J.H."/>
        </authorList>
    </citation>
    <scope>NUCLEOTIDE SEQUENCE</scope>
    <source>
        <strain evidence="18">MMS17-BM035</strain>
    </source>
</reference>
<evidence type="ECO:0000313" key="19">
    <source>
        <dbReference type="Proteomes" id="UP000670475"/>
    </source>
</evidence>
<organism evidence="18 19">
    <name type="scientific">Streptomyces montanisoli</name>
    <dbReference type="NCBI Taxonomy" id="2798581"/>
    <lineage>
        <taxon>Bacteria</taxon>
        <taxon>Bacillati</taxon>
        <taxon>Actinomycetota</taxon>
        <taxon>Actinomycetes</taxon>
        <taxon>Kitasatosporales</taxon>
        <taxon>Streptomycetaceae</taxon>
        <taxon>Streptomyces</taxon>
    </lineage>
</organism>
<feature type="region of interest" description="Disordered" evidence="13">
    <location>
        <begin position="859"/>
        <end position="880"/>
    </location>
</feature>
<evidence type="ECO:0000256" key="12">
    <source>
        <dbReference type="ARBA" id="ARBA00023136"/>
    </source>
</evidence>
<dbReference type="InterPro" id="IPR036890">
    <property type="entry name" value="HATPase_C_sf"/>
</dbReference>
<dbReference type="GO" id="GO:0016301">
    <property type="term" value="F:kinase activity"/>
    <property type="evidence" value="ECO:0007669"/>
    <property type="project" value="UniProtKB-KW"/>
</dbReference>
<dbReference type="InterPro" id="IPR001932">
    <property type="entry name" value="PPM-type_phosphatase-like_dom"/>
</dbReference>
<dbReference type="Proteomes" id="UP000670475">
    <property type="component" value="Unassembled WGS sequence"/>
</dbReference>
<feature type="domain" description="GAF" evidence="15">
    <location>
        <begin position="327"/>
        <end position="497"/>
    </location>
</feature>
<dbReference type="SUPFAM" id="SSF81606">
    <property type="entry name" value="PP2C-like"/>
    <property type="match status" value="1"/>
</dbReference>
<name>A0A940M9Y4_9ACTN</name>
<dbReference type="InterPro" id="IPR036457">
    <property type="entry name" value="PPM-type-like_dom_sf"/>
</dbReference>
<evidence type="ECO:0000256" key="13">
    <source>
        <dbReference type="SAM" id="MobiDB-lite"/>
    </source>
</evidence>
<protein>
    <submittedName>
        <fullName evidence="18">SpoIIE family protein phosphatase</fullName>
    </submittedName>
</protein>
<evidence type="ECO:0000256" key="5">
    <source>
        <dbReference type="ARBA" id="ARBA00022692"/>
    </source>
</evidence>
<sequence>MFFLQVVVVILVALASGTLLVLTLQHEEAQDAAHRSLSVAEGFADSPGVAAAITSPDAPLELQPQATAAMQGADVDFLTVVDQRGVRLTSSTPSLIGQPSDQDMAPLLAGQTVQSKTTGTLGPQYRAYVPVEASNGSVVGAVGAGVRTSSVSDTVNRQMPVVLGLAAAAIAVITAGAALISRRLLRQTHGLGPAEITRMYEHHDAVLHAAREGVVIVDGDGSLLLANDEAQRLLDLPEDAQGRPVRCLGLPPPIAQLLADNRAASDEVHLVGGRVLAINQRRTGADGGPPGSVATLRDSTELQALAGRAEAASGRLKLLYDASIGIGTTLDVRRTAEELGEVAVPEFADFTTVDLVDTVLSGEEPEEGAQRWFRRVSAAGVTAGHPLIPTGSRHRPLAAGPQLRGITSGRAVLEPDLRRSNEWWAEGQEQADRVVDHGITSLISAPLYARDTVLGVATFWRYEESGAFEADDLALAEELAARAAVCIDNARRFTKEHGMAVALQRSLLPNRLPDQGGLEVAYRYLPAQKNVGGDWFDVIPLPGARVALVVGDVVGQGLHAAVTMGRLRTAVHVFAALDLPPDELLAHMDELADRMDQEGGPPDSDEGIVGATCLYAVYDPVGRRFTMARAGHLPPALIGPDGAVRFLDLPAGPPLGVGGQPFEAAEVVVEEGSQLVLYTDGLVEERGRDIDEGLTRLARTLAVARGGPEEVCRTVLDALLPGRSADDTALLVARTRAVPPGRVARWEVPSDPAAVARVRAAVAARLEEWGLRETGFTTELILSELVTNAIRYADGPITVRLLLDRRLISEVSDASSTAPHLGHAAATDEGGRGMFLVAQLAERWGTRYTRDGKIIWAEQPLPPGYHPPQPAQPHPATHPT</sequence>
<dbReference type="InterPro" id="IPR029016">
    <property type="entry name" value="GAF-like_dom_sf"/>
</dbReference>
<dbReference type="FunFam" id="3.30.565.10:FF:000028">
    <property type="entry name" value="PAS sensor protein"/>
    <property type="match status" value="1"/>
</dbReference>
<dbReference type="GO" id="GO:0000160">
    <property type="term" value="P:phosphorelay signal transduction system"/>
    <property type="evidence" value="ECO:0007669"/>
    <property type="project" value="UniProtKB-KW"/>
</dbReference>
<evidence type="ECO:0000259" key="17">
    <source>
        <dbReference type="SMART" id="SM00331"/>
    </source>
</evidence>
<dbReference type="Gene3D" id="3.30.450.40">
    <property type="match status" value="1"/>
</dbReference>
<dbReference type="FunFam" id="3.60.40.10:FF:000031">
    <property type="entry name" value="PAS sensor protein"/>
    <property type="match status" value="1"/>
</dbReference>
<dbReference type="FunFam" id="3.30.450.40:FF:000035">
    <property type="entry name" value="PAS sensor protein"/>
    <property type="match status" value="1"/>
</dbReference>
<dbReference type="GO" id="GO:0005524">
    <property type="term" value="F:ATP binding"/>
    <property type="evidence" value="ECO:0007669"/>
    <property type="project" value="UniProtKB-KW"/>
</dbReference>
<comment type="subcellular location">
    <subcellularLocation>
        <location evidence="1">Cell membrane</location>
        <topology evidence="1">Multi-pass membrane protein</topology>
    </subcellularLocation>
</comment>
<keyword evidence="11" id="KW-0902">Two-component regulatory system</keyword>
<proteinExistence type="predicted"/>
<dbReference type="Pfam" id="PF13185">
    <property type="entry name" value="GAF_2"/>
    <property type="match status" value="1"/>
</dbReference>